<dbReference type="Proteomes" id="UP000276133">
    <property type="component" value="Unassembled WGS sequence"/>
</dbReference>
<sequence length="82" mass="9064">MFIIKSSLSGFLTLSSDFNGHLERLSAFFCLVPLRYKILKSNDISRMIQSASLGAGEVGEESSDENEIELGVQENSTYLTDL</sequence>
<dbReference type="AlphaFoldDB" id="A0A3M7P5U0"/>
<feature type="compositionally biased region" description="Acidic residues" evidence="1">
    <location>
        <begin position="58"/>
        <end position="68"/>
    </location>
</feature>
<accession>A0A3M7P5U0</accession>
<evidence type="ECO:0000313" key="2">
    <source>
        <dbReference type="EMBL" id="RMZ94435.1"/>
    </source>
</evidence>
<evidence type="ECO:0000256" key="1">
    <source>
        <dbReference type="SAM" id="MobiDB-lite"/>
    </source>
</evidence>
<proteinExistence type="predicted"/>
<name>A0A3M7P5U0_BRAPC</name>
<evidence type="ECO:0000313" key="3">
    <source>
        <dbReference type="Proteomes" id="UP000276133"/>
    </source>
</evidence>
<keyword evidence="3" id="KW-1185">Reference proteome</keyword>
<comment type="caution">
    <text evidence="2">The sequence shown here is derived from an EMBL/GenBank/DDBJ whole genome shotgun (WGS) entry which is preliminary data.</text>
</comment>
<feature type="compositionally biased region" description="Polar residues" evidence="1">
    <location>
        <begin position="73"/>
        <end position="82"/>
    </location>
</feature>
<dbReference type="EMBL" id="REGN01013054">
    <property type="protein sequence ID" value="RMZ94435.1"/>
    <property type="molecule type" value="Genomic_DNA"/>
</dbReference>
<reference evidence="2 3" key="1">
    <citation type="journal article" date="2018" name="Sci. Rep.">
        <title>Genomic signatures of local adaptation to the degree of environmental predictability in rotifers.</title>
        <authorList>
            <person name="Franch-Gras L."/>
            <person name="Hahn C."/>
            <person name="Garcia-Roger E.M."/>
            <person name="Carmona M.J."/>
            <person name="Serra M."/>
            <person name="Gomez A."/>
        </authorList>
    </citation>
    <scope>NUCLEOTIDE SEQUENCE [LARGE SCALE GENOMIC DNA]</scope>
    <source>
        <strain evidence="2">HYR1</strain>
    </source>
</reference>
<gene>
    <name evidence="2" type="ORF">BpHYR1_026597</name>
</gene>
<organism evidence="2 3">
    <name type="scientific">Brachionus plicatilis</name>
    <name type="common">Marine rotifer</name>
    <name type="synonym">Brachionus muelleri</name>
    <dbReference type="NCBI Taxonomy" id="10195"/>
    <lineage>
        <taxon>Eukaryota</taxon>
        <taxon>Metazoa</taxon>
        <taxon>Spiralia</taxon>
        <taxon>Gnathifera</taxon>
        <taxon>Rotifera</taxon>
        <taxon>Eurotatoria</taxon>
        <taxon>Monogononta</taxon>
        <taxon>Pseudotrocha</taxon>
        <taxon>Ploima</taxon>
        <taxon>Brachionidae</taxon>
        <taxon>Brachionus</taxon>
    </lineage>
</organism>
<protein>
    <submittedName>
        <fullName evidence="2">Uncharacterized protein</fullName>
    </submittedName>
</protein>
<feature type="region of interest" description="Disordered" evidence="1">
    <location>
        <begin position="56"/>
        <end position="82"/>
    </location>
</feature>